<evidence type="ECO:0000256" key="1">
    <source>
        <dbReference type="ARBA" id="ARBA00022729"/>
    </source>
</evidence>
<feature type="domain" description="Outer membrane protein beta-barrel" evidence="3">
    <location>
        <begin position="18"/>
        <end position="187"/>
    </location>
</feature>
<evidence type="ECO:0000259" key="3">
    <source>
        <dbReference type="Pfam" id="PF13505"/>
    </source>
</evidence>
<sequence length="190" mass="20992">MMKCKSLLLLPLMLALYQTSVLANTRTESETMYLGLSVAFIDATLESRGEPSGSLGIDNTLLGITAGYQFNDMLAAEFRAYGNVEDDTIEGVDIEVEHHFSVLGKLSYPVHKYFKPYVIAGYGTTKGSIEGFSDSEADFTYGAGIDITNSRGVSLQLEWQRVIEDDFDIPGVEFEIDTINLNVVYKFALL</sequence>
<name>A0A4U1BEI0_9GAMM</name>
<proteinExistence type="predicted"/>
<dbReference type="Proteomes" id="UP000305674">
    <property type="component" value="Unassembled WGS sequence"/>
</dbReference>
<dbReference type="Pfam" id="PF13505">
    <property type="entry name" value="OMP_b-brl"/>
    <property type="match status" value="1"/>
</dbReference>
<organism evidence="4 5">
    <name type="scientific">Ferrimonas sediminicola</name>
    <dbReference type="NCBI Taxonomy" id="2569538"/>
    <lineage>
        <taxon>Bacteria</taxon>
        <taxon>Pseudomonadati</taxon>
        <taxon>Pseudomonadota</taxon>
        <taxon>Gammaproteobacteria</taxon>
        <taxon>Alteromonadales</taxon>
        <taxon>Ferrimonadaceae</taxon>
        <taxon>Ferrimonas</taxon>
    </lineage>
</organism>
<evidence type="ECO:0000313" key="4">
    <source>
        <dbReference type="EMBL" id="TKB48400.1"/>
    </source>
</evidence>
<feature type="chain" id="PRO_5020970380" evidence="2">
    <location>
        <begin position="24"/>
        <end position="190"/>
    </location>
</feature>
<dbReference type="SUPFAM" id="SSF56925">
    <property type="entry name" value="OMPA-like"/>
    <property type="match status" value="1"/>
</dbReference>
<dbReference type="InterPro" id="IPR027385">
    <property type="entry name" value="Beta-barrel_OMP"/>
</dbReference>
<dbReference type="InterPro" id="IPR011250">
    <property type="entry name" value="OMP/PagP_B-barrel"/>
</dbReference>
<reference evidence="4 5" key="1">
    <citation type="submission" date="2019-04" db="EMBL/GenBank/DDBJ databases">
        <authorList>
            <person name="Hwang J.C."/>
        </authorList>
    </citation>
    <scope>NUCLEOTIDE SEQUENCE [LARGE SCALE GENOMIC DNA]</scope>
    <source>
        <strain evidence="4 5">IMCC35001</strain>
    </source>
</reference>
<dbReference type="AlphaFoldDB" id="A0A4U1BEI0"/>
<evidence type="ECO:0000313" key="5">
    <source>
        <dbReference type="Proteomes" id="UP000305674"/>
    </source>
</evidence>
<dbReference type="Gene3D" id="2.40.160.20">
    <property type="match status" value="1"/>
</dbReference>
<accession>A0A4U1BEI0</accession>
<dbReference type="OrthoDB" id="6386495at2"/>
<comment type="caution">
    <text evidence="4">The sequence shown here is derived from an EMBL/GenBank/DDBJ whole genome shotgun (WGS) entry which is preliminary data.</text>
</comment>
<gene>
    <name evidence="4" type="ORF">FCL40_11850</name>
</gene>
<keyword evidence="1 2" id="KW-0732">Signal</keyword>
<feature type="signal peptide" evidence="2">
    <location>
        <begin position="1"/>
        <end position="23"/>
    </location>
</feature>
<evidence type="ECO:0000256" key="2">
    <source>
        <dbReference type="SAM" id="SignalP"/>
    </source>
</evidence>
<protein>
    <submittedName>
        <fullName evidence="4">Porin family protein</fullName>
    </submittedName>
</protein>
<dbReference type="EMBL" id="SWCI01000007">
    <property type="protein sequence ID" value="TKB48400.1"/>
    <property type="molecule type" value="Genomic_DNA"/>
</dbReference>
<keyword evidence="5" id="KW-1185">Reference proteome</keyword>